<dbReference type="Pfam" id="PF24781">
    <property type="entry name" value="FANCA_helical"/>
    <property type="match status" value="1"/>
</dbReference>
<comment type="caution">
    <text evidence="6">The sequence shown here is derived from an EMBL/GenBank/DDBJ whole genome shotgun (WGS) entry which is preliminary data.</text>
</comment>
<dbReference type="Pfam" id="PF03511">
    <property type="entry name" value="FANCA_CTD"/>
    <property type="match status" value="1"/>
</dbReference>
<evidence type="ECO:0000259" key="3">
    <source>
        <dbReference type="Pfam" id="PF15865"/>
    </source>
</evidence>
<feature type="region of interest" description="Disordered" evidence="1">
    <location>
        <begin position="1"/>
        <end position="24"/>
    </location>
</feature>
<feature type="domain" description="Fanconi anaemia group A protein N-terminal" evidence="3">
    <location>
        <begin position="154"/>
        <end position="514"/>
    </location>
</feature>
<dbReference type="GO" id="GO:0043240">
    <property type="term" value="C:Fanconi anaemia nuclear complex"/>
    <property type="evidence" value="ECO:0007669"/>
    <property type="project" value="InterPro"/>
</dbReference>
<sequence>ARGTRRSVRPNSSAGRCRKRRSPFGSQAELRDAALRLLEHHQNLGDLLLEVGPGQAGLCGPAGAGEGARGVQSVSLEHISVLQEQASKLGVPTATLAAKNAVATLERICRDSASPSRVPLLNSDQRKRLSCLLQTVKDLLANNMFCRSLFCQEMWKMKEPPVLEAVWHLHSSDTAGLAELLESPAGPAAVEWLCSSLCGLCEQAGDIPCDLSAVQGDAGSPIPSRSADFALVFLQNGFEQAPELGRKVEFQKVAYICRAVLQRMLAWVLDAVGKEKQEDVSTVQAVRFWLNIFNVSLYGSVAHPDSLRQFFRHTLIEVLTSNPVLKVSDAIQMQKEWSFTRTSPLLTALYRKLLVAFSVKESICQLQQVLETHEVNWQHVLSCVSTLLVCQAEAEQLFKDLLSHLLLKAFGNYDMENMITAFLIARQAALEGPAVFMPYSEWFKASFGSAGGHHGSSKKTLVFLFEFLSELVPFEAAPYLKVHILYPPFVPTKHRSLLSEYITLAKTRLADLKVAIEDMGLYEDLSATEEAVQPQAQALRDVEKALQIFENTRKIPTSVIEASIFRRPYYTSWFLPALLRPRVLPKTPDGCMAFIDSLKRADKIPSNLYSTYLQACHAMKEKLLQDDSKAESSPSKEPLEQLKAELAELRTLVVDQAQWEDVAAQLALVSDRLAAVLAASREENGAAPPSSPVQVAVPAPRLAPCHQSVVDLLLTSFCQILLAASSFNPPDRQGPCLSLVVRMMCGHRNLLPALLGRLCQLIYHQGPSLGAAHILGLAAFVIHLSECRALIPGVEANFGLSQAAPGKALSVSEYWSSLLVCRTEESFAFCLRFCTAAAAYLMCKFSSCSQEDFCALIPPGLIKKLQYLVPRLSLEARGVLCEEAETALSWSSLSCPSLNSRRASLCLWRQAGFQKLLKEKAFQLSFREWLLMELEVCPEKDILSASERQDFHYWAIYQRYLPAPSAAGGCDGDLEKACGVIINAILDSSQRLDLGGRGPSKMSVSPEILCRLQELLLELRCRPKLGCSGAHLVFEILQGRLTGSQHGSALGEQLWRQQELLLHRRILVGLPASTLITIRWKGNKTVLDCDNFFCFVNSELKNVCSRGYALSYDITAHFFRGLLSASLDCEDAAEGVDEALTACQTKCPVVLLSAALWWPRLEPILCSQWKRLFGAPLAEELDRLRGWHGSSTRFLCSGAALSVSDPPWLSAAFLHGAILQHPRGRGREALERLGTDTEQARLGAFYLLVALLFFSLLDLISARIAPKEGVDFQMSLQWSLEILKCLEERGTSWTGPLHSAEREPGKWRVLRGAASARHTRLLPLAFCSLTPCFSRELLRREPTFLSVALQMYIQLLQLFVEGEVLPQSDQDPTEHLISAARRFLLAAIPHCPAQSFGSTQPLLSTCEELDPELAAALRRFSGPAVDMELGEELELF</sequence>
<dbReference type="PANTHER" id="PTHR12047">
    <property type="entry name" value="FANCONI ANEMIA GROUP A PROTEIN"/>
    <property type="match status" value="1"/>
</dbReference>
<evidence type="ECO:0000313" key="6">
    <source>
        <dbReference type="EMBL" id="NWR47923.1"/>
    </source>
</evidence>
<dbReference type="Proteomes" id="UP000529728">
    <property type="component" value="Unassembled WGS sequence"/>
</dbReference>
<evidence type="ECO:0000259" key="2">
    <source>
        <dbReference type="Pfam" id="PF03511"/>
    </source>
</evidence>
<dbReference type="InterPro" id="IPR055387">
    <property type="entry name" value="FANCA_arcN"/>
</dbReference>
<dbReference type="OrthoDB" id="2287188at2759"/>
<dbReference type="GO" id="GO:0036297">
    <property type="term" value="P:interstrand cross-link repair"/>
    <property type="evidence" value="ECO:0007669"/>
    <property type="project" value="InterPro"/>
</dbReference>
<evidence type="ECO:0000313" key="7">
    <source>
        <dbReference type="Proteomes" id="UP000529728"/>
    </source>
</evidence>
<dbReference type="Pfam" id="PF15865">
    <property type="entry name" value="Fanconi_A_N"/>
    <property type="match status" value="1"/>
</dbReference>
<protein>
    <submittedName>
        <fullName evidence="6">FANCA protein</fullName>
    </submittedName>
</protein>
<proteinExistence type="predicted"/>
<name>A0A7K4XLU6_REGSA</name>
<organism evidence="6 7">
    <name type="scientific">Regulus satrapa</name>
    <name type="common">Golden-crowned kinglet</name>
    <dbReference type="NCBI Taxonomy" id="13245"/>
    <lineage>
        <taxon>Eukaryota</taxon>
        <taxon>Metazoa</taxon>
        <taxon>Chordata</taxon>
        <taxon>Craniata</taxon>
        <taxon>Vertebrata</taxon>
        <taxon>Euteleostomi</taxon>
        <taxon>Archelosauria</taxon>
        <taxon>Archosauria</taxon>
        <taxon>Dinosauria</taxon>
        <taxon>Saurischia</taxon>
        <taxon>Theropoda</taxon>
        <taxon>Coelurosauria</taxon>
        <taxon>Aves</taxon>
        <taxon>Neognathae</taxon>
        <taxon>Neoaves</taxon>
        <taxon>Telluraves</taxon>
        <taxon>Australaves</taxon>
        <taxon>Passeriformes</taxon>
        <taxon>Regulidae</taxon>
        <taxon>Regulus</taxon>
    </lineage>
</organism>
<keyword evidence="7" id="KW-1185">Reference proteome</keyword>
<dbReference type="PRINTS" id="PR00826">
    <property type="entry name" value="FANCONIAGENE"/>
</dbReference>
<dbReference type="InterPro" id="IPR055277">
    <property type="entry name" value="Fanconi_A_C"/>
</dbReference>
<dbReference type="InterPro" id="IPR031729">
    <property type="entry name" value="Fanconi_A_N"/>
</dbReference>
<dbReference type="PANTHER" id="PTHR12047:SF2">
    <property type="entry name" value="FANCONI ANEMIA GROUP A PROTEIN"/>
    <property type="match status" value="1"/>
</dbReference>
<accession>A0A7K4XLU6</accession>
<evidence type="ECO:0000256" key="1">
    <source>
        <dbReference type="SAM" id="MobiDB-lite"/>
    </source>
</evidence>
<feature type="non-terminal residue" evidence="6">
    <location>
        <position position="1"/>
    </location>
</feature>
<gene>
    <name evidence="6" type="primary">Fanca</name>
    <name evidence="6" type="ORF">REGSAT_R12547</name>
</gene>
<dbReference type="GO" id="GO:0045589">
    <property type="term" value="P:regulation of regulatory T cell differentiation"/>
    <property type="evidence" value="ECO:0007669"/>
    <property type="project" value="TreeGrafter"/>
</dbReference>
<feature type="domain" description="Fanconi anaemia group A protein C-terminal" evidence="2">
    <location>
        <begin position="1209"/>
        <end position="1412"/>
    </location>
</feature>
<reference evidence="6 7" key="1">
    <citation type="submission" date="2019-09" db="EMBL/GenBank/DDBJ databases">
        <title>Bird 10,000 Genomes (B10K) Project - Family phase.</title>
        <authorList>
            <person name="Zhang G."/>
        </authorList>
    </citation>
    <scope>NUCLEOTIDE SEQUENCE [LARGE SCALE GENOMIC DNA]</scope>
    <source>
        <strain evidence="6">B10K-DU-001-18</strain>
        <tissue evidence="6">Muscle</tissue>
    </source>
</reference>
<dbReference type="Pfam" id="PF24783">
    <property type="entry name" value="FANCA_arcN"/>
    <property type="match status" value="1"/>
</dbReference>
<feature type="non-terminal residue" evidence="6">
    <location>
        <position position="1436"/>
    </location>
</feature>
<evidence type="ECO:0000259" key="4">
    <source>
        <dbReference type="Pfam" id="PF24781"/>
    </source>
</evidence>
<dbReference type="EMBL" id="VWZN01012646">
    <property type="protein sequence ID" value="NWR47923.1"/>
    <property type="molecule type" value="Genomic_DNA"/>
</dbReference>
<dbReference type="InterPro" id="IPR003516">
    <property type="entry name" value="FANCA"/>
</dbReference>
<feature type="domain" description="Fanconi anaemia group A protein helical" evidence="4">
    <location>
        <begin position="535"/>
        <end position="616"/>
    </location>
</feature>
<dbReference type="InterPro" id="IPR055386">
    <property type="entry name" value="FANCA_helical"/>
</dbReference>
<feature type="domain" description="Fanconi anaemia group A protein arcN subdomain" evidence="5">
    <location>
        <begin position="637"/>
        <end position="877"/>
    </location>
</feature>
<evidence type="ECO:0000259" key="5">
    <source>
        <dbReference type="Pfam" id="PF24783"/>
    </source>
</evidence>